<proteinExistence type="predicted"/>
<keyword evidence="1 4" id="KW-1015">Disulfide bond</keyword>
<dbReference type="InterPro" id="IPR036055">
    <property type="entry name" value="LDL_receptor-like_sf"/>
</dbReference>
<reference evidence="9" key="2">
    <citation type="journal article" date="2021" name="Genome Biol. Evol.">
        <title>Developing a high-quality reference genome for a parasitic bivalve with doubly uniparental inheritance (Bivalvia: Unionida).</title>
        <authorList>
            <person name="Smith C.H."/>
        </authorList>
    </citation>
    <scope>NUCLEOTIDE SEQUENCE</scope>
    <source>
        <strain evidence="9">CHS0354</strain>
        <tissue evidence="9">Mantle</tissue>
    </source>
</reference>
<feature type="disulfide bond" evidence="4">
    <location>
        <begin position="155"/>
        <end position="173"/>
    </location>
</feature>
<dbReference type="InterPro" id="IPR002172">
    <property type="entry name" value="LDrepeatLR_classA_rpt"/>
</dbReference>
<protein>
    <recommendedName>
        <fullName evidence="8">CUB domain-containing protein</fullName>
    </recommendedName>
</protein>
<dbReference type="SUPFAM" id="SSF57424">
    <property type="entry name" value="LDL receptor-like module"/>
    <property type="match status" value="1"/>
</dbReference>
<evidence type="ECO:0000259" key="8">
    <source>
        <dbReference type="PROSITE" id="PS01180"/>
    </source>
</evidence>
<dbReference type="CDD" id="cd00112">
    <property type="entry name" value="LDLa"/>
    <property type="match status" value="1"/>
</dbReference>
<feature type="domain" description="CUB" evidence="8">
    <location>
        <begin position="29"/>
        <end position="143"/>
    </location>
</feature>
<evidence type="ECO:0000256" key="6">
    <source>
        <dbReference type="SAM" id="Phobius"/>
    </source>
</evidence>
<keyword evidence="6" id="KW-1133">Transmembrane helix</keyword>
<dbReference type="InterPro" id="IPR035914">
    <property type="entry name" value="Sperma_CUB_dom_sf"/>
</dbReference>
<reference evidence="9" key="3">
    <citation type="submission" date="2023-05" db="EMBL/GenBank/DDBJ databases">
        <authorList>
            <person name="Smith C.H."/>
        </authorList>
    </citation>
    <scope>NUCLEOTIDE SEQUENCE</scope>
    <source>
        <strain evidence="9">CHS0354</strain>
        <tissue evidence="9">Mantle</tissue>
    </source>
</reference>
<evidence type="ECO:0000313" key="9">
    <source>
        <dbReference type="EMBL" id="KAK3596875.1"/>
    </source>
</evidence>
<dbReference type="PROSITE" id="PS50068">
    <property type="entry name" value="LDLRA_2"/>
    <property type="match status" value="1"/>
</dbReference>
<dbReference type="CDD" id="cd00041">
    <property type="entry name" value="CUB"/>
    <property type="match status" value="1"/>
</dbReference>
<dbReference type="EMBL" id="JAEAOA010001746">
    <property type="protein sequence ID" value="KAK3596875.1"/>
    <property type="molecule type" value="Genomic_DNA"/>
</dbReference>
<dbReference type="InterPro" id="IPR023415">
    <property type="entry name" value="LDLR_class-A_CS"/>
</dbReference>
<evidence type="ECO:0000256" key="7">
    <source>
        <dbReference type="SAM" id="SignalP"/>
    </source>
</evidence>
<dbReference type="AlphaFoldDB" id="A0AAE0SSG9"/>
<accession>A0AAE0SSG9</accession>
<feature type="region of interest" description="Disordered" evidence="5">
    <location>
        <begin position="274"/>
        <end position="294"/>
    </location>
</feature>
<evidence type="ECO:0000256" key="1">
    <source>
        <dbReference type="ARBA" id="ARBA00023157"/>
    </source>
</evidence>
<evidence type="ECO:0000256" key="3">
    <source>
        <dbReference type="PROSITE-ProRule" id="PRU00059"/>
    </source>
</evidence>
<dbReference type="Proteomes" id="UP001195483">
    <property type="component" value="Unassembled WGS sequence"/>
</dbReference>
<gene>
    <name evidence="9" type="ORF">CHS0354_029054</name>
</gene>
<dbReference type="PROSITE" id="PS01180">
    <property type="entry name" value="CUB"/>
    <property type="match status" value="1"/>
</dbReference>
<feature type="signal peptide" evidence="7">
    <location>
        <begin position="1"/>
        <end position="19"/>
    </location>
</feature>
<name>A0AAE0SSG9_9BIVA</name>
<comment type="caution">
    <text evidence="9">The sequence shown here is derived from an EMBL/GenBank/DDBJ whole genome shotgun (WGS) entry which is preliminary data.</text>
</comment>
<dbReference type="SUPFAM" id="SSF49854">
    <property type="entry name" value="Spermadhesin, CUB domain"/>
    <property type="match status" value="1"/>
</dbReference>
<dbReference type="InterPro" id="IPR042333">
    <property type="entry name" value="LRAD2/Mig-13-like"/>
</dbReference>
<dbReference type="SMART" id="SM00042">
    <property type="entry name" value="CUB"/>
    <property type="match status" value="1"/>
</dbReference>
<organism evidence="9 10">
    <name type="scientific">Potamilus streckersoni</name>
    <dbReference type="NCBI Taxonomy" id="2493646"/>
    <lineage>
        <taxon>Eukaryota</taxon>
        <taxon>Metazoa</taxon>
        <taxon>Spiralia</taxon>
        <taxon>Lophotrochozoa</taxon>
        <taxon>Mollusca</taxon>
        <taxon>Bivalvia</taxon>
        <taxon>Autobranchia</taxon>
        <taxon>Heteroconchia</taxon>
        <taxon>Palaeoheterodonta</taxon>
        <taxon>Unionida</taxon>
        <taxon>Unionoidea</taxon>
        <taxon>Unionidae</taxon>
        <taxon>Ambleminae</taxon>
        <taxon>Lampsilini</taxon>
        <taxon>Potamilus</taxon>
    </lineage>
</organism>
<sequence>MKFILSFIALLINITFVICIKTDFLDRSCGSSDLITALLLDSATNVQYDNNVNCTYTVSVSSGCFVFAQFRRFKLEYKVSGVCSDYVNVYDGSSTSGTKLNSEALCGETVADNYTSTSTSMTIHFHTDSSATNSGFDVLFTKACSAPCGSGSFSCSSGICIDSSLKCDYYNNCGDRSDENACTYNDNTNVSGDVTTLIVGLTVGLGCVFIIAGVVAFFLYRHYKWRKFLRTPIAEMTQFRKKATYPITHLYYRDGTNRCYYQSVASIEETNAVLSNEPKSGKEPTPMKDKLEKE</sequence>
<evidence type="ECO:0000256" key="2">
    <source>
        <dbReference type="ARBA" id="ARBA00023180"/>
    </source>
</evidence>
<feature type="transmembrane region" description="Helical" evidence="6">
    <location>
        <begin position="197"/>
        <end position="220"/>
    </location>
</feature>
<evidence type="ECO:0000256" key="5">
    <source>
        <dbReference type="SAM" id="MobiDB-lite"/>
    </source>
</evidence>
<comment type="caution">
    <text evidence="3">Lacks conserved residue(s) required for the propagation of feature annotation.</text>
</comment>
<dbReference type="InterPro" id="IPR000859">
    <property type="entry name" value="CUB_dom"/>
</dbReference>
<keyword evidence="2" id="KW-0325">Glycoprotein</keyword>
<reference evidence="9" key="1">
    <citation type="journal article" date="2021" name="Genome Biol. Evol.">
        <title>A High-Quality Reference Genome for a Parasitic Bivalve with Doubly Uniparental Inheritance (Bivalvia: Unionida).</title>
        <authorList>
            <person name="Smith C.H."/>
        </authorList>
    </citation>
    <scope>NUCLEOTIDE SEQUENCE</scope>
    <source>
        <strain evidence="9">CHS0354</strain>
    </source>
</reference>
<dbReference type="PANTHER" id="PTHR24652:SF69">
    <property type="entry name" value="CUB DOMAIN-CONTAINING PROTEIN"/>
    <property type="match status" value="1"/>
</dbReference>
<dbReference type="PANTHER" id="PTHR24652">
    <property type="entry name" value="LOW-DENSITY LIPOPROTEIN RECEPTOR CLASS A DOMAIN-CONTAINING PROTEIN 2"/>
    <property type="match status" value="1"/>
</dbReference>
<evidence type="ECO:0000256" key="4">
    <source>
        <dbReference type="PROSITE-ProRule" id="PRU00124"/>
    </source>
</evidence>
<keyword evidence="6" id="KW-0472">Membrane</keyword>
<keyword evidence="10" id="KW-1185">Reference proteome</keyword>
<feature type="compositionally biased region" description="Basic and acidic residues" evidence="5">
    <location>
        <begin position="279"/>
        <end position="294"/>
    </location>
</feature>
<dbReference type="Pfam" id="PF00431">
    <property type="entry name" value="CUB"/>
    <property type="match status" value="1"/>
</dbReference>
<dbReference type="FunFam" id="4.10.400.10:FF:000065">
    <property type="entry name" value="Transmembrane protease serine 7"/>
    <property type="match status" value="1"/>
</dbReference>
<dbReference type="SMART" id="SM00192">
    <property type="entry name" value="LDLa"/>
    <property type="match status" value="1"/>
</dbReference>
<feature type="chain" id="PRO_5041924150" description="CUB domain-containing protein" evidence="7">
    <location>
        <begin position="20"/>
        <end position="294"/>
    </location>
</feature>
<dbReference type="Gene3D" id="4.10.400.10">
    <property type="entry name" value="Low-density Lipoprotein Receptor"/>
    <property type="match status" value="1"/>
</dbReference>
<dbReference type="PROSITE" id="PS01209">
    <property type="entry name" value="LDLRA_1"/>
    <property type="match status" value="1"/>
</dbReference>
<keyword evidence="7" id="KW-0732">Signal</keyword>
<feature type="disulfide bond" evidence="4">
    <location>
        <begin position="167"/>
        <end position="182"/>
    </location>
</feature>
<dbReference type="Pfam" id="PF00057">
    <property type="entry name" value="Ldl_recept_a"/>
    <property type="match status" value="1"/>
</dbReference>
<evidence type="ECO:0000313" key="10">
    <source>
        <dbReference type="Proteomes" id="UP001195483"/>
    </source>
</evidence>
<keyword evidence="6" id="KW-0812">Transmembrane</keyword>
<dbReference type="Gene3D" id="2.60.120.290">
    <property type="entry name" value="Spermadhesin, CUB domain"/>
    <property type="match status" value="1"/>
</dbReference>
<feature type="disulfide bond" evidence="4">
    <location>
        <begin position="148"/>
        <end position="160"/>
    </location>
</feature>